<proteinExistence type="inferred from homology"/>
<dbReference type="EMBL" id="JAUIZM010000003">
    <property type="protein sequence ID" value="KAK1393474.1"/>
    <property type="molecule type" value="Genomic_DNA"/>
</dbReference>
<sequence length="268" mass="30775">MSDYGEEKQEEDEDDDDMLKKVELEEEEETSLPNDEEWNLSDSEFFNFFIHGGFDSSSSSSLPVDNQGIIDNIHPKQLPVSNPNGENDANTIAQDDPILKKRTRQERNRDAALRSREKKKLYVKELEMKSRYFEGECKRLGMLLNCVSAENHALRLSVQSSKAFDVSRTKQESAVLFLESLLLGSLLWFLGVMCLHNLPEPLQSTRKLPLRNMDNQNWGILAPRKIGSNISEVQVFQSLMRGKRCKASRTRMKLRFSFAQQALMLLLV</sequence>
<comment type="similarity">
    <text evidence="3">Belongs to the bZIP family.</text>
</comment>
<keyword evidence="11" id="KW-1185">Reference proteome</keyword>
<comment type="subcellular location">
    <subcellularLocation>
        <location evidence="2">Endoplasmic reticulum membrane</location>
        <topology evidence="2">Single-pass membrane protein</topology>
    </subcellularLocation>
    <subcellularLocation>
        <location evidence="1">Nucleus</location>
    </subcellularLocation>
</comment>
<organism evidence="10 11">
    <name type="scientific">Heracleum sosnowskyi</name>
    <dbReference type="NCBI Taxonomy" id="360622"/>
    <lineage>
        <taxon>Eukaryota</taxon>
        <taxon>Viridiplantae</taxon>
        <taxon>Streptophyta</taxon>
        <taxon>Embryophyta</taxon>
        <taxon>Tracheophyta</taxon>
        <taxon>Spermatophyta</taxon>
        <taxon>Magnoliopsida</taxon>
        <taxon>eudicotyledons</taxon>
        <taxon>Gunneridae</taxon>
        <taxon>Pentapetalae</taxon>
        <taxon>asterids</taxon>
        <taxon>campanulids</taxon>
        <taxon>Apiales</taxon>
        <taxon>Apiaceae</taxon>
        <taxon>Apioideae</taxon>
        <taxon>apioid superclade</taxon>
        <taxon>Tordylieae</taxon>
        <taxon>Tordyliinae</taxon>
        <taxon>Heracleum</taxon>
    </lineage>
</organism>
<dbReference type="GO" id="GO:0003700">
    <property type="term" value="F:DNA-binding transcription factor activity"/>
    <property type="evidence" value="ECO:0007669"/>
    <property type="project" value="InterPro"/>
</dbReference>
<dbReference type="CDD" id="cd14704">
    <property type="entry name" value="bZIP_HY5-like"/>
    <property type="match status" value="1"/>
</dbReference>
<evidence type="ECO:0000256" key="7">
    <source>
        <dbReference type="ARBA" id="ARBA00023242"/>
    </source>
</evidence>
<dbReference type="SUPFAM" id="SSF57959">
    <property type="entry name" value="Leucine zipper domain"/>
    <property type="match status" value="1"/>
</dbReference>
<evidence type="ECO:0000256" key="4">
    <source>
        <dbReference type="ARBA" id="ARBA00023015"/>
    </source>
</evidence>
<evidence type="ECO:0000256" key="5">
    <source>
        <dbReference type="ARBA" id="ARBA00023125"/>
    </source>
</evidence>
<evidence type="ECO:0000259" key="9">
    <source>
        <dbReference type="PROSITE" id="PS50217"/>
    </source>
</evidence>
<keyword evidence="5" id="KW-0238">DNA-binding</keyword>
<dbReference type="GO" id="GO:0003677">
    <property type="term" value="F:DNA binding"/>
    <property type="evidence" value="ECO:0007669"/>
    <property type="project" value="UniProtKB-KW"/>
</dbReference>
<feature type="compositionally biased region" description="Acidic residues" evidence="8">
    <location>
        <begin position="8"/>
        <end position="17"/>
    </location>
</feature>
<gene>
    <name evidence="10" type="ORF">POM88_012530</name>
</gene>
<evidence type="ECO:0000313" key="10">
    <source>
        <dbReference type="EMBL" id="KAK1393474.1"/>
    </source>
</evidence>
<reference evidence="10" key="1">
    <citation type="submission" date="2023-02" db="EMBL/GenBank/DDBJ databases">
        <title>Genome of toxic invasive species Heracleum sosnowskyi carries increased number of genes despite the absence of recent whole-genome duplications.</title>
        <authorList>
            <person name="Schelkunov M."/>
            <person name="Shtratnikova V."/>
            <person name="Makarenko M."/>
            <person name="Klepikova A."/>
            <person name="Omelchenko D."/>
            <person name="Novikova G."/>
            <person name="Obukhova E."/>
            <person name="Bogdanov V."/>
            <person name="Penin A."/>
            <person name="Logacheva M."/>
        </authorList>
    </citation>
    <scope>NUCLEOTIDE SEQUENCE</scope>
    <source>
        <strain evidence="10">Hsosn_3</strain>
        <tissue evidence="10">Leaf</tissue>
    </source>
</reference>
<dbReference type="Pfam" id="PF00170">
    <property type="entry name" value="bZIP_1"/>
    <property type="match status" value="1"/>
</dbReference>
<keyword evidence="6" id="KW-0804">Transcription</keyword>
<feature type="region of interest" description="Disordered" evidence="8">
    <location>
        <begin position="80"/>
        <end position="111"/>
    </location>
</feature>
<evidence type="ECO:0000256" key="3">
    <source>
        <dbReference type="ARBA" id="ARBA00007163"/>
    </source>
</evidence>
<dbReference type="AlphaFoldDB" id="A0AAD8IWN8"/>
<dbReference type="InterPro" id="IPR046347">
    <property type="entry name" value="bZIP_sf"/>
</dbReference>
<dbReference type="PANTHER" id="PTHR47416:SF8">
    <property type="entry name" value="BASIC-LEUCINE ZIPPER TRANSCRIPTION FACTOR E-RELATED"/>
    <property type="match status" value="1"/>
</dbReference>
<feature type="compositionally biased region" description="Acidic residues" evidence="8">
    <location>
        <begin position="24"/>
        <end position="37"/>
    </location>
</feature>
<dbReference type="GO" id="GO:0005789">
    <property type="term" value="C:endoplasmic reticulum membrane"/>
    <property type="evidence" value="ECO:0007669"/>
    <property type="project" value="UniProtKB-SubCell"/>
</dbReference>
<evidence type="ECO:0000256" key="6">
    <source>
        <dbReference type="ARBA" id="ARBA00023163"/>
    </source>
</evidence>
<protein>
    <submittedName>
        <fullName evidence="10">BZIP domain-containing protein</fullName>
    </submittedName>
</protein>
<dbReference type="PROSITE" id="PS50217">
    <property type="entry name" value="BZIP"/>
    <property type="match status" value="1"/>
</dbReference>
<name>A0AAD8IWN8_9APIA</name>
<dbReference type="SMART" id="SM00338">
    <property type="entry name" value="BRLZ"/>
    <property type="match status" value="1"/>
</dbReference>
<dbReference type="Proteomes" id="UP001237642">
    <property type="component" value="Unassembled WGS sequence"/>
</dbReference>
<evidence type="ECO:0000256" key="1">
    <source>
        <dbReference type="ARBA" id="ARBA00004123"/>
    </source>
</evidence>
<comment type="caution">
    <text evidence="10">The sequence shown here is derived from an EMBL/GenBank/DDBJ whole genome shotgun (WGS) entry which is preliminary data.</text>
</comment>
<evidence type="ECO:0000313" key="11">
    <source>
        <dbReference type="Proteomes" id="UP001237642"/>
    </source>
</evidence>
<keyword evidence="4" id="KW-0805">Transcription regulation</keyword>
<accession>A0AAD8IWN8</accession>
<feature type="region of interest" description="Disordered" evidence="8">
    <location>
        <begin position="1"/>
        <end position="37"/>
    </location>
</feature>
<feature type="compositionally biased region" description="Polar residues" evidence="8">
    <location>
        <begin position="80"/>
        <end position="93"/>
    </location>
</feature>
<dbReference type="PANTHER" id="PTHR47416">
    <property type="entry name" value="BASIC-LEUCINE ZIPPER TRANSCRIPTION FACTOR F-RELATED"/>
    <property type="match status" value="1"/>
</dbReference>
<dbReference type="InterPro" id="IPR004827">
    <property type="entry name" value="bZIP"/>
</dbReference>
<evidence type="ECO:0000256" key="8">
    <source>
        <dbReference type="SAM" id="MobiDB-lite"/>
    </source>
</evidence>
<feature type="domain" description="BZIP" evidence="9">
    <location>
        <begin position="98"/>
        <end position="155"/>
    </location>
</feature>
<evidence type="ECO:0000256" key="2">
    <source>
        <dbReference type="ARBA" id="ARBA00004389"/>
    </source>
</evidence>
<keyword evidence="7" id="KW-0539">Nucleus</keyword>
<reference evidence="10" key="2">
    <citation type="submission" date="2023-05" db="EMBL/GenBank/DDBJ databases">
        <authorList>
            <person name="Schelkunov M.I."/>
        </authorList>
    </citation>
    <scope>NUCLEOTIDE SEQUENCE</scope>
    <source>
        <strain evidence="10">Hsosn_3</strain>
        <tissue evidence="10">Leaf</tissue>
    </source>
</reference>
<dbReference type="Gene3D" id="1.20.5.170">
    <property type="match status" value="1"/>
</dbReference>
<dbReference type="GO" id="GO:0005634">
    <property type="term" value="C:nucleus"/>
    <property type="evidence" value="ECO:0007669"/>
    <property type="project" value="UniProtKB-SubCell"/>
</dbReference>